<name>A0A8J6LXQ9_9ALTE</name>
<dbReference type="PANTHER" id="PTHR30244">
    <property type="entry name" value="TRANSAMINASE"/>
    <property type="match status" value="1"/>
</dbReference>
<dbReference type="InterPro" id="IPR015424">
    <property type="entry name" value="PyrdxlP-dep_Trfase"/>
</dbReference>
<dbReference type="Gene3D" id="3.40.640.10">
    <property type="entry name" value="Type I PLP-dependent aspartate aminotransferase-like (Major domain)"/>
    <property type="match status" value="1"/>
</dbReference>
<protein>
    <submittedName>
        <fullName evidence="3">DegT/DnrJ/EryC1/StrS aminotransferase family protein</fullName>
    </submittedName>
</protein>
<dbReference type="Pfam" id="PF01041">
    <property type="entry name" value="DegT_DnrJ_EryC1"/>
    <property type="match status" value="1"/>
</dbReference>
<evidence type="ECO:0000256" key="1">
    <source>
        <dbReference type="ARBA" id="ARBA00022898"/>
    </source>
</evidence>
<gene>
    <name evidence="3" type="ORF">H8B19_07790</name>
</gene>
<dbReference type="GO" id="GO:0030170">
    <property type="term" value="F:pyridoxal phosphate binding"/>
    <property type="evidence" value="ECO:0007669"/>
    <property type="project" value="TreeGrafter"/>
</dbReference>
<dbReference type="GO" id="GO:0008483">
    <property type="term" value="F:transaminase activity"/>
    <property type="evidence" value="ECO:0007669"/>
    <property type="project" value="UniProtKB-KW"/>
</dbReference>
<proteinExistence type="inferred from homology"/>
<dbReference type="InterPro" id="IPR000653">
    <property type="entry name" value="DegT/StrS_aminotransferase"/>
</dbReference>
<comment type="similarity">
    <text evidence="2">Belongs to the DegT/DnrJ/EryC1 family.</text>
</comment>
<keyword evidence="3" id="KW-0032">Aminotransferase</keyword>
<dbReference type="GO" id="GO:0000271">
    <property type="term" value="P:polysaccharide biosynthetic process"/>
    <property type="evidence" value="ECO:0007669"/>
    <property type="project" value="TreeGrafter"/>
</dbReference>
<reference evidence="3" key="2">
    <citation type="submission" date="2020-08" db="EMBL/GenBank/DDBJ databases">
        <authorList>
            <person name="Lai Q."/>
        </authorList>
    </citation>
    <scope>NUCLEOTIDE SEQUENCE</scope>
    <source>
        <strain evidence="3">S27-2</strain>
    </source>
</reference>
<evidence type="ECO:0000313" key="3">
    <source>
        <dbReference type="EMBL" id="MBC3765774.1"/>
    </source>
</evidence>
<dbReference type="PANTHER" id="PTHR30244:SF42">
    <property type="entry name" value="UDP-2-ACETAMIDO-2-DEOXY-3-OXO-D-GLUCURONATE AMINOTRANSFERASE"/>
    <property type="match status" value="1"/>
</dbReference>
<dbReference type="InterPro" id="IPR015421">
    <property type="entry name" value="PyrdxlP-dep_Trfase_major"/>
</dbReference>
<dbReference type="EMBL" id="JACNEP010000005">
    <property type="protein sequence ID" value="MBC3765774.1"/>
    <property type="molecule type" value="Genomic_DNA"/>
</dbReference>
<accession>A0A8J6LXQ9</accession>
<dbReference type="RefSeq" id="WP_186506246.1">
    <property type="nucleotide sequence ID" value="NZ_JACNEP010000005.1"/>
</dbReference>
<keyword evidence="4" id="KW-1185">Reference proteome</keyword>
<comment type="caution">
    <text evidence="3">The sequence shown here is derived from an EMBL/GenBank/DDBJ whole genome shotgun (WGS) entry which is preliminary data.</text>
</comment>
<reference evidence="3" key="1">
    <citation type="journal article" date="2018" name="Int. J. Syst. Evol. Microbiol.">
        <title>Neptunicella marina gen. nov., sp. nov., isolated from surface seawater.</title>
        <authorList>
            <person name="Liu X."/>
            <person name="Lai Q."/>
            <person name="Du Y."/>
            <person name="Zhang X."/>
            <person name="Liu Z."/>
            <person name="Sun F."/>
            <person name="Shao Z."/>
        </authorList>
    </citation>
    <scope>NUCLEOTIDE SEQUENCE</scope>
    <source>
        <strain evidence="3">S27-2</strain>
    </source>
</reference>
<sequence>MEVYFPPVIANATDFPAVTIKASPKVDFRMLRFFRKNHYSEFIRLTKNGRGALGIVGQQLKYNDRKNVILIPAYHCPALVEPFIWLNYEIRFYPLNPDLSVDIEQFNALAQDDVTHCIVVRFFGFSQNIEALKSSAKTHNLLVIEDCAHALFDILLPQSETPADSDAQIASINKLLPSIDGGVIHFPKVRLPKLPCYSLGEECKGLMHSIGLMPFINKIRQLFRRKTSEPAELFATHVKANKLKYFSPDDMTSGGYRHTQWLLDYCDINRIKVKRSENFNYLVGQLKNSTIGHPLFEQLSDNTPYVVPFLLNDKKYFTALRKQGIQVLRWEEVAKSDCRISQDYRERLVQLPCHQSLRQNDLDEIVLQIRALETH</sequence>
<dbReference type="Proteomes" id="UP000601768">
    <property type="component" value="Unassembled WGS sequence"/>
</dbReference>
<dbReference type="AlphaFoldDB" id="A0A8J6LXQ9"/>
<evidence type="ECO:0000313" key="4">
    <source>
        <dbReference type="Proteomes" id="UP000601768"/>
    </source>
</evidence>
<organism evidence="3 4">
    <name type="scientific">Neptunicella marina</name>
    <dbReference type="NCBI Taxonomy" id="2125989"/>
    <lineage>
        <taxon>Bacteria</taxon>
        <taxon>Pseudomonadati</taxon>
        <taxon>Pseudomonadota</taxon>
        <taxon>Gammaproteobacteria</taxon>
        <taxon>Alteromonadales</taxon>
        <taxon>Alteromonadaceae</taxon>
        <taxon>Neptunicella</taxon>
    </lineage>
</organism>
<dbReference type="SUPFAM" id="SSF53383">
    <property type="entry name" value="PLP-dependent transferases"/>
    <property type="match status" value="1"/>
</dbReference>
<keyword evidence="1 2" id="KW-0663">Pyridoxal phosphate</keyword>
<evidence type="ECO:0000256" key="2">
    <source>
        <dbReference type="RuleBase" id="RU004508"/>
    </source>
</evidence>
<keyword evidence="3" id="KW-0808">Transferase</keyword>